<dbReference type="GeneID" id="28969107"/>
<dbReference type="AlphaFoldDB" id="A0A1A6A3C3"/>
<comment type="subcellular location">
    <subcellularLocation>
        <location evidence="1">Membrane</location>
    </subcellularLocation>
</comment>
<feature type="compositionally biased region" description="Low complexity" evidence="7">
    <location>
        <begin position="332"/>
        <end position="344"/>
    </location>
</feature>
<keyword evidence="3 8" id="KW-0732">Signal</keyword>
<dbReference type="InterPro" id="IPR046956">
    <property type="entry name" value="RLP23-like"/>
</dbReference>
<dbReference type="InterPro" id="IPR032675">
    <property type="entry name" value="LRR_dom_sf"/>
</dbReference>
<dbReference type="InterPro" id="IPR001611">
    <property type="entry name" value="Leu-rich_rpt"/>
</dbReference>
<dbReference type="OrthoDB" id="2565197at2759"/>
<evidence type="ECO:0000256" key="5">
    <source>
        <dbReference type="ARBA" id="ARBA00023136"/>
    </source>
</evidence>
<keyword evidence="4" id="KW-1133">Transmembrane helix</keyword>
<name>A0A1A6A3C3_9TREE</name>
<feature type="region of interest" description="Disordered" evidence="7">
    <location>
        <begin position="116"/>
        <end position="145"/>
    </location>
</feature>
<proteinExistence type="predicted"/>
<feature type="compositionally biased region" description="Polar residues" evidence="7">
    <location>
        <begin position="499"/>
        <end position="511"/>
    </location>
</feature>
<feature type="compositionally biased region" description="Polar residues" evidence="7">
    <location>
        <begin position="238"/>
        <end position="253"/>
    </location>
</feature>
<feature type="chain" id="PRO_5008342063" description="Leucine-rich repeat-containing N-terminal plant-type domain-containing protein" evidence="8">
    <location>
        <begin position="24"/>
        <end position="773"/>
    </location>
</feature>
<evidence type="ECO:0008006" key="10">
    <source>
        <dbReference type="Google" id="ProtNLM"/>
    </source>
</evidence>
<feature type="compositionally biased region" description="Basic and acidic residues" evidence="7">
    <location>
        <begin position="275"/>
        <end position="299"/>
    </location>
</feature>
<evidence type="ECO:0000256" key="1">
    <source>
        <dbReference type="ARBA" id="ARBA00004370"/>
    </source>
</evidence>
<feature type="region of interest" description="Disordered" evidence="7">
    <location>
        <begin position="238"/>
        <end position="258"/>
    </location>
</feature>
<dbReference type="SUPFAM" id="SSF52058">
    <property type="entry name" value="L domain-like"/>
    <property type="match status" value="1"/>
</dbReference>
<dbReference type="Gene3D" id="3.80.10.10">
    <property type="entry name" value="Ribonuclease Inhibitor"/>
    <property type="match status" value="2"/>
</dbReference>
<keyword evidence="2" id="KW-0812">Transmembrane</keyword>
<organism evidence="9">
    <name type="scientific">Kwoniella dejecticola CBS 10117</name>
    <dbReference type="NCBI Taxonomy" id="1296121"/>
    <lineage>
        <taxon>Eukaryota</taxon>
        <taxon>Fungi</taxon>
        <taxon>Dikarya</taxon>
        <taxon>Basidiomycota</taxon>
        <taxon>Agaricomycotina</taxon>
        <taxon>Tremellomycetes</taxon>
        <taxon>Tremellales</taxon>
        <taxon>Cryptococcaceae</taxon>
        <taxon>Kwoniella</taxon>
    </lineage>
</organism>
<feature type="signal peptide" evidence="8">
    <location>
        <begin position="1"/>
        <end position="23"/>
    </location>
</feature>
<dbReference type="VEuPathDB" id="FungiDB:I303_05408"/>
<dbReference type="PANTHER" id="PTHR48061:SF2">
    <property type="entry name" value="RECEPTOR LIKE PROTEIN 30-LIKE"/>
    <property type="match status" value="1"/>
</dbReference>
<feature type="compositionally biased region" description="Low complexity" evidence="7">
    <location>
        <begin position="450"/>
        <end position="461"/>
    </location>
</feature>
<evidence type="ECO:0000256" key="8">
    <source>
        <dbReference type="SAM" id="SignalP"/>
    </source>
</evidence>
<accession>A0A1A6A3C3</accession>
<evidence type="ECO:0000256" key="2">
    <source>
        <dbReference type="ARBA" id="ARBA00022692"/>
    </source>
</evidence>
<reference evidence="9" key="1">
    <citation type="submission" date="2013-07" db="EMBL/GenBank/DDBJ databases">
        <title>The Genome Sequence of Cryptococcus dejecticola CBS10117.</title>
        <authorList>
            <consortium name="The Broad Institute Genome Sequencing Platform"/>
            <person name="Cuomo C."/>
            <person name="Litvintseva A."/>
            <person name="Chen Y."/>
            <person name="Heitman J."/>
            <person name="Sun S."/>
            <person name="Springer D."/>
            <person name="Dromer F."/>
            <person name="Young S.K."/>
            <person name="Zeng Q."/>
            <person name="Gargeya S."/>
            <person name="Fitzgerald M."/>
            <person name="Abouelleil A."/>
            <person name="Alvarado L."/>
            <person name="Berlin A.M."/>
            <person name="Chapman S.B."/>
            <person name="Dewar J."/>
            <person name="Goldberg J."/>
            <person name="Griggs A."/>
            <person name="Gujja S."/>
            <person name="Hansen M."/>
            <person name="Howarth C."/>
            <person name="Imamovic A."/>
            <person name="Larimer J."/>
            <person name="McCowan C."/>
            <person name="Murphy C."/>
            <person name="Pearson M."/>
            <person name="Priest M."/>
            <person name="Roberts A."/>
            <person name="Saif S."/>
            <person name="Shea T."/>
            <person name="Sykes S."/>
            <person name="Wortman J."/>
            <person name="Nusbaum C."/>
            <person name="Birren B."/>
        </authorList>
    </citation>
    <scope>NUCLEOTIDE SEQUENCE [LARGE SCALE GENOMIC DNA]</scope>
    <source>
        <strain evidence="9">CBS 10117</strain>
    </source>
</reference>
<evidence type="ECO:0000256" key="6">
    <source>
        <dbReference type="ARBA" id="ARBA00023180"/>
    </source>
</evidence>
<dbReference type="Pfam" id="PF13855">
    <property type="entry name" value="LRR_8"/>
    <property type="match status" value="1"/>
</dbReference>
<dbReference type="RefSeq" id="XP_018262391.2">
    <property type="nucleotide sequence ID" value="XM_018408700.2"/>
</dbReference>
<evidence type="ECO:0000256" key="3">
    <source>
        <dbReference type="ARBA" id="ARBA00022729"/>
    </source>
</evidence>
<evidence type="ECO:0000256" key="4">
    <source>
        <dbReference type="ARBA" id="ARBA00022989"/>
    </source>
</evidence>
<dbReference type="PANTHER" id="PTHR48061">
    <property type="entry name" value="LEUCINE-RICH REPEAT RECEPTOR PROTEIN KINASE EMS1-LIKE-RELATED"/>
    <property type="match status" value="1"/>
</dbReference>
<feature type="compositionally biased region" description="Gly residues" evidence="7">
    <location>
        <begin position="301"/>
        <end position="312"/>
    </location>
</feature>
<dbReference type="GO" id="GO:0016020">
    <property type="term" value="C:membrane"/>
    <property type="evidence" value="ECO:0007669"/>
    <property type="project" value="UniProtKB-SubCell"/>
</dbReference>
<dbReference type="EMBL" id="KI894032">
    <property type="protein sequence ID" value="OBR84549.1"/>
    <property type="molecule type" value="Genomic_DNA"/>
</dbReference>
<dbReference type="STRING" id="1296121.A0A1A6A3C3"/>
<feature type="region of interest" description="Disordered" evidence="7">
    <location>
        <begin position="270"/>
        <end position="569"/>
    </location>
</feature>
<feature type="compositionally biased region" description="Basic and acidic residues" evidence="7">
    <location>
        <begin position="515"/>
        <end position="534"/>
    </location>
</feature>
<protein>
    <recommendedName>
        <fullName evidence="10">Leucine-rich repeat-containing N-terminal plant-type domain-containing protein</fullName>
    </recommendedName>
</protein>
<dbReference type="KEGG" id="kdj:28969107"/>
<evidence type="ECO:0000256" key="7">
    <source>
        <dbReference type="SAM" id="MobiDB-lite"/>
    </source>
</evidence>
<keyword evidence="5" id="KW-0472">Membrane</keyword>
<keyword evidence="6" id="KW-0325">Glycoprotein</keyword>
<feature type="compositionally biased region" description="Polar residues" evidence="7">
    <location>
        <begin position="399"/>
        <end position="410"/>
    </location>
</feature>
<sequence length="773" mass="83892">MRLMLRILFSILLLFVLSLEAIAIHLPPFLLTRAESNQKITSEATTNRQLLSSSRRVDPPKKFGYFSFSRHPKTLPPWDPLRGIEGVLVHRGVDTYVPAKRDMSVAETRSTFGIIRDEKTAQITEASDGDALGKDEDEDENENEHQMEMLERDIDNEDEHGDGDGDGDGAQSDFDLASELNERDEHQIDLEDCEDPPTTINTLSHFDGQGGSPPSEEVRLAQAQLQLINSPQQLKINSTVTGNEGLGSSTTGTLDEGWKHSDKILWSGLEDALQEEGKGERKDVDKNKELGKRHSDKSGSHGYGGGDAGEGWGRGRKGKSRGKGKGDGGNNHHGYNSDSGSHWGSGRHGSDVDAYGNSGTGNGRGKARYHGGDGSSGWTASGNGGGGSGQAGHRYQQGHGMTNGHQNQGGYRNGKGRPNWHDNSDGYNSGDGRGRGAGNSRKKFQQDWESPSTSSSSSSSSGDYDSWNHQTHGGDNGDDGWDDHRGRPKHQYDDGMYHPSSNSADSNQDSGSRWRAGEGDRWDDGRYPHPDSTENNRWQHGGYHPWSNPDPDSDSHPQSAQEAMAKNDHSTDCSNLARFYRSFQHGWINDAGWSDSHGNDAENGAGSDCCTWSGVTCGPITKRVMGLSLRSNGLQGDLDGSLFNVDGLMRIDLSGNDLGELPDKFDQFTKLTHLNISNSNLSARIPSTLRIHQTLVNLDLSNNALEGFIQFRGAKTLRSIDLSNNQLTSFSIDVDSMGTNLNKVDASGNAMSGTLPDLSGLKGLTSLDVSNNK</sequence>
<gene>
    <name evidence="9" type="ORF">I303_05408</name>
</gene>
<feature type="compositionally biased region" description="Basic and acidic residues" evidence="7">
    <location>
        <begin position="482"/>
        <end position="496"/>
    </location>
</feature>
<evidence type="ECO:0000313" key="9">
    <source>
        <dbReference type="EMBL" id="OBR84549.1"/>
    </source>
</evidence>
<feature type="compositionally biased region" description="Basic residues" evidence="7">
    <location>
        <begin position="314"/>
        <end position="323"/>
    </location>
</feature>